<comment type="similarity">
    <text evidence="1">Belongs to the inositol polyphosphate 5-phosphatase family.</text>
</comment>
<dbReference type="SUPFAM" id="SSF56219">
    <property type="entry name" value="DNase I-like"/>
    <property type="match status" value="1"/>
</dbReference>
<comment type="caution">
    <text evidence="4">The sequence shown here is derived from an EMBL/GenBank/DDBJ whole genome shotgun (WGS) entry which is preliminary data.</text>
</comment>
<evidence type="ECO:0000259" key="3">
    <source>
        <dbReference type="SMART" id="SM00128"/>
    </source>
</evidence>
<dbReference type="EMBL" id="JANJYJ010000003">
    <property type="protein sequence ID" value="KAK3222314.1"/>
    <property type="molecule type" value="Genomic_DNA"/>
</dbReference>
<evidence type="ECO:0000256" key="2">
    <source>
        <dbReference type="ARBA" id="ARBA00022801"/>
    </source>
</evidence>
<dbReference type="GO" id="GO:0046856">
    <property type="term" value="P:phosphatidylinositol dephosphorylation"/>
    <property type="evidence" value="ECO:0007669"/>
    <property type="project" value="InterPro"/>
</dbReference>
<name>A0AAE0ARP4_9ROSI</name>
<dbReference type="GO" id="GO:0004445">
    <property type="term" value="F:inositol-polyphosphate 5-phosphatase activity"/>
    <property type="evidence" value="ECO:0007669"/>
    <property type="project" value="InterPro"/>
</dbReference>
<protein>
    <recommendedName>
        <fullName evidence="3">Inositol polyphosphate-related phosphatase domain-containing protein</fullName>
    </recommendedName>
</protein>
<dbReference type="SMART" id="SM00128">
    <property type="entry name" value="IPPc"/>
    <property type="match status" value="1"/>
</dbReference>
<keyword evidence="5" id="KW-1185">Reference proteome</keyword>
<dbReference type="PANTHER" id="PTHR45666:SF18">
    <property type="entry name" value="TYPE IV INOSITOL POLYPHOSPHATE 5-PHOSPHATASE 9"/>
    <property type="match status" value="1"/>
</dbReference>
<evidence type="ECO:0000313" key="4">
    <source>
        <dbReference type="EMBL" id="KAK3222314.1"/>
    </source>
</evidence>
<dbReference type="InterPro" id="IPR036691">
    <property type="entry name" value="Endo/exonu/phosph_ase_sf"/>
</dbReference>
<proteinExistence type="inferred from homology"/>
<dbReference type="FunFam" id="3.60.10.10:FF:000053">
    <property type="entry name" value="Type IV inositol polyphosphate 5-phosphatase 9"/>
    <property type="match status" value="1"/>
</dbReference>
<dbReference type="InterPro" id="IPR045849">
    <property type="entry name" value="IP5P_plant"/>
</dbReference>
<dbReference type="PANTHER" id="PTHR45666">
    <property type="entry name" value="TYPE IV INOSITOL POLYPHOSPHATE 5-PHOSPHATASE 9"/>
    <property type="match status" value="1"/>
</dbReference>
<reference evidence="4" key="1">
    <citation type="journal article" date="2023" name="Plant J.">
        <title>Genome sequences and population genomics provide insights into the demographic history, inbreeding, and mutation load of two 'living fossil' tree species of Dipteronia.</title>
        <authorList>
            <person name="Feng Y."/>
            <person name="Comes H.P."/>
            <person name="Chen J."/>
            <person name="Zhu S."/>
            <person name="Lu R."/>
            <person name="Zhang X."/>
            <person name="Li P."/>
            <person name="Qiu J."/>
            <person name="Olsen K.M."/>
            <person name="Qiu Y."/>
        </authorList>
    </citation>
    <scope>NUCLEOTIDE SEQUENCE</scope>
    <source>
        <strain evidence="4">NBL</strain>
    </source>
</reference>
<feature type="domain" description="Inositol polyphosphate-related phosphatase" evidence="3">
    <location>
        <begin position="84"/>
        <end position="417"/>
    </location>
</feature>
<dbReference type="GO" id="GO:0004439">
    <property type="term" value="F:phosphatidylinositol-4,5-bisphosphate 5-phosphatase activity"/>
    <property type="evidence" value="ECO:0007669"/>
    <property type="project" value="TreeGrafter"/>
</dbReference>
<organism evidence="4 5">
    <name type="scientific">Dipteronia sinensis</name>
    <dbReference type="NCBI Taxonomy" id="43782"/>
    <lineage>
        <taxon>Eukaryota</taxon>
        <taxon>Viridiplantae</taxon>
        <taxon>Streptophyta</taxon>
        <taxon>Embryophyta</taxon>
        <taxon>Tracheophyta</taxon>
        <taxon>Spermatophyta</taxon>
        <taxon>Magnoliopsida</taxon>
        <taxon>eudicotyledons</taxon>
        <taxon>Gunneridae</taxon>
        <taxon>Pentapetalae</taxon>
        <taxon>rosids</taxon>
        <taxon>malvids</taxon>
        <taxon>Sapindales</taxon>
        <taxon>Sapindaceae</taxon>
        <taxon>Hippocastanoideae</taxon>
        <taxon>Acereae</taxon>
        <taxon>Dipteronia</taxon>
    </lineage>
</organism>
<keyword evidence="2" id="KW-0378">Hydrolase</keyword>
<dbReference type="GO" id="GO:0034485">
    <property type="term" value="F:phosphatidylinositol-3,4,5-trisphosphate 5-phosphatase activity"/>
    <property type="evidence" value="ECO:0007669"/>
    <property type="project" value="TreeGrafter"/>
</dbReference>
<evidence type="ECO:0000256" key="1">
    <source>
        <dbReference type="ARBA" id="ARBA00010768"/>
    </source>
</evidence>
<accession>A0AAE0ARP4</accession>
<dbReference type="Proteomes" id="UP001281410">
    <property type="component" value="Unassembled WGS sequence"/>
</dbReference>
<dbReference type="InterPro" id="IPR000300">
    <property type="entry name" value="IPPc"/>
</dbReference>
<evidence type="ECO:0000313" key="5">
    <source>
        <dbReference type="Proteomes" id="UP001281410"/>
    </source>
</evidence>
<gene>
    <name evidence="4" type="ORF">Dsin_009339</name>
</gene>
<sequence length="458" mass="52031">MDAIQVSLERRFQDEANDKNNVGIRIMWPRLVANKFLRKGLGSNNFVTDFPSTDESILEIPSLDEEPSLSHNTTIFDHDRKETQNYKVFVSTWNAGGVAPNKDLDMEDWLDTHNISCDIYVLGFQEIVPLRASNILGSENNKVSMKWNSLIRETLNKKLENQIIKKGKKSTDQSSNNVPQDFRCIISKQMVGIFISVWVRINLRPYIRHPSVSCVGCGIMGCLGNKGSVSVRFQLHETSFCFICSHLASGDREGDEKHRNSDIAEIFSRTSFPGGGPSLNLPSNILDHDRVILLGDLNYRISLPEATTRFLVDTGEWKTLLENDQLRAEEMNGQVLQGWHEGAIKFAPTYKYCPNSDEYYACVQGKKGKKGRAPAWCDRIIWYGKELKQHIYSRGESKLSDHRPVKAIFTAQVDILRSLKGIQGFFLSDRFERITSQFQMSLQDDIICSKPRSSSFTS</sequence>
<dbReference type="Pfam" id="PF22669">
    <property type="entry name" value="Exo_endo_phos2"/>
    <property type="match status" value="1"/>
</dbReference>
<dbReference type="Gene3D" id="3.60.10.10">
    <property type="entry name" value="Endonuclease/exonuclease/phosphatase"/>
    <property type="match status" value="1"/>
</dbReference>
<dbReference type="AlphaFoldDB" id="A0AAE0ARP4"/>